<dbReference type="InterPro" id="IPR036844">
    <property type="entry name" value="Hint_dom_sf"/>
</dbReference>
<dbReference type="AlphaFoldDB" id="A0A6C0KAK2"/>
<reference evidence="2" key="1">
    <citation type="journal article" date="2020" name="Nature">
        <title>Giant virus diversity and host interactions through global metagenomics.</title>
        <authorList>
            <person name="Schulz F."/>
            <person name="Roux S."/>
            <person name="Paez-Espino D."/>
            <person name="Jungbluth S."/>
            <person name="Walsh D.A."/>
            <person name="Denef V.J."/>
            <person name="McMahon K.D."/>
            <person name="Konstantinidis K.T."/>
            <person name="Eloe-Fadrosh E.A."/>
            <person name="Kyrpides N.C."/>
            <person name="Woyke T."/>
        </authorList>
    </citation>
    <scope>NUCLEOTIDE SEQUENCE</scope>
    <source>
        <strain evidence="2">GVMAG-S-1101182-85</strain>
    </source>
</reference>
<accession>A0A6C0KAK2</accession>
<dbReference type="SUPFAM" id="SSF51294">
    <property type="entry name" value="Hedgehog/intein (Hint) domain"/>
    <property type="match status" value="1"/>
</dbReference>
<protein>
    <recommendedName>
        <fullName evidence="3">Hint domain-containing protein</fullName>
    </recommendedName>
</protein>
<sequence length="468" mass="51564">MDASASMSPNPAEEPSRPYAMFIMLLTFAIGIYIAIENGASALTVGTNWAENRCQPQYMLLAGLFGHDVNENFQFCLNQIIQDKTKGATGPFASGMMGFTGILSNLMDSANSFRVTLATLVGGILKIISEFQARFTALASRIKITAVRMKVMMNRVYGMMFSIIYMGLSAVTGVLNFGDSFVFKFIDTFCFPPETAIALENGVVKPISEIKLGDFLEGGHRVTSVYQFAADGQEMVRVGSVEVSSNHFVQFNGRWIAAKDHPDAYRIADWSGGNTRPLICLSTEDHIIDLQGFRFADYDETEEGNSKTQVWVNESLNGDRRDATSRPGTPYPEASYDIGVSSTTRIKTLNGLQEIGKVELGTYITKTDRVIGIQRSTITDVSKLPSGQIIGSGTLVWLPQTNKWIRAGHLYGMDLSYLSYQTETISLFVSPGANYELEDGTIVRDAMEVYSPETKKAYAEKMLAMKLT</sequence>
<feature type="transmembrane region" description="Helical" evidence="1">
    <location>
        <begin position="19"/>
        <end position="36"/>
    </location>
</feature>
<keyword evidence="1" id="KW-1133">Transmembrane helix</keyword>
<feature type="transmembrane region" description="Helical" evidence="1">
    <location>
        <begin position="156"/>
        <end position="178"/>
    </location>
</feature>
<name>A0A6C0KAK2_9ZZZZ</name>
<organism evidence="2">
    <name type="scientific">viral metagenome</name>
    <dbReference type="NCBI Taxonomy" id="1070528"/>
    <lineage>
        <taxon>unclassified sequences</taxon>
        <taxon>metagenomes</taxon>
        <taxon>organismal metagenomes</taxon>
    </lineage>
</organism>
<evidence type="ECO:0000256" key="1">
    <source>
        <dbReference type="SAM" id="Phobius"/>
    </source>
</evidence>
<proteinExistence type="predicted"/>
<dbReference type="EMBL" id="MN740830">
    <property type="protein sequence ID" value="QHU14106.1"/>
    <property type="molecule type" value="Genomic_DNA"/>
</dbReference>
<keyword evidence="1" id="KW-0812">Transmembrane</keyword>
<keyword evidence="1" id="KW-0472">Membrane</keyword>
<evidence type="ECO:0008006" key="3">
    <source>
        <dbReference type="Google" id="ProtNLM"/>
    </source>
</evidence>
<evidence type="ECO:0000313" key="2">
    <source>
        <dbReference type="EMBL" id="QHU14106.1"/>
    </source>
</evidence>